<keyword evidence="4" id="KW-1185">Reference proteome</keyword>
<dbReference type="GO" id="GO:0070187">
    <property type="term" value="C:shelterin complex"/>
    <property type="evidence" value="ECO:0007669"/>
    <property type="project" value="InterPro"/>
</dbReference>
<dbReference type="GO" id="GO:1904356">
    <property type="term" value="P:regulation of telomere maintenance via telomere lengthening"/>
    <property type="evidence" value="ECO:0007669"/>
    <property type="project" value="TreeGrafter"/>
</dbReference>
<dbReference type="EMBL" id="JAINUG010000023">
    <property type="protein sequence ID" value="KAJ8411128.1"/>
    <property type="molecule type" value="Genomic_DNA"/>
</dbReference>
<dbReference type="PANTHER" id="PTHR15512">
    <property type="entry name" value="TERF1-INTERACTING NUCLEAR FACTOR 2"/>
    <property type="match status" value="1"/>
</dbReference>
<evidence type="ECO:0000313" key="3">
    <source>
        <dbReference type="EMBL" id="KAJ8411128.1"/>
    </source>
</evidence>
<dbReference type="PANTHER" id="PTHR15512:SF2">
    <property type="match status" value="1"/>
</dbReference>
<dbReference type="InterPro" id="IPR029400">
    <property type="entry name" value="TINF2_N"/>
</dbReference>
<gene>
    <name evidence="3" type="ORF">AAFF_G00171340</name>
</gene>
<feature type="compositionally biased region" description="Polar residues" evidence="1">
    <location>
        <begin position="385"/>
        <end position="396"/>
    </location>
</feature>
<dbReference type="GO" id="GO:0016233">
    <property type="term" value="P:telomere capping"/>
    <property type="evidence" value="ECO:0007669"/>
    <property type="project" value="InterPro"/>
</dbReference>
<evidence type="ECO:0000259" key="2">
    <source>
        <dbReference type="Pfam" id="PF14973"/>
    </source>
</evidence>
<feature type="compositionally biased region" description="Basic and acidic residues" evidence="1">
    <location>
        <begin position="324"/>
        <end position="338"/>
    </location>
</feature>
<evidence type="ECO:0000313" key="4">
    <source>
        <dbReference type="Proteomes" id="UP001221898"/>
    </source>
</evidence>
<dbReference type="CDD" id="cd11657">
    <property type="entry name" value="TIN2_N"/>
    <property type="match status" value="1"/>
</dbReference>
<feature type="domain" description="TERF1-interacting nuclear factor 2 N-terminal" evidence="2">
    <location>
        <begin position="36"/>
        <end position="184"/>
    </location>
</feature>
<organism evidence="3 4">
    <name type="scientific">Aldrovandia affinis</name>
    <dbReference type="NCBI Taxonomy" id="143900"/>
    <lineage>
        <taxon>Eukaryota</taxon>
        <taxon>Metazoa</taxon>
        <taxon>Chordata</taxon>
        <taxon>Craniata</taxon>
        <taxon>Vertebrata</taxon>
        <taxon>Euteleostomi</taxon>
        <taxon>Actinopterygii</taxon>
        <taxon>Neopterygii</taxon>
        <taxon>Teleostei</taxon>
        <taxon>Notacanthiformes</taxon>
        <taxon>Halosauridae</taxon>
        <taxon>Aldrovandia</taxon>
    </lineage>
</organism>
<sequence>METECFSEKDKTDPSLPLSSLRLLVPPLRLASAAMWQVAQRRDIMHYGKLEEFVTLVTDTVPELLTCRQRAQLIQSLRTRFILELCRGEHPADPQTIQTHVDRIQSPDALPNPVGVNDAEVEASEANFLELVQTLLKDPVEREHFFQEVFPVDYGPKYDATLQMLVWEFLSRLEHLLPVPDLTQTASLLTAAPSILEECVQCVSNQHQLKTLLQHRKCFGQLVPNAALPSMDDCTVSSLSLPPLAGVAIPSEQSDPGGYSESTHNCITTLSPASFSKEVVSECVIDSTDYAGVEVELRTSVGLSEGTEERAESIVLHTVTPGGAEEKCLGDEDGRGVDPEAGGSEPKDEEMENSRLGRSRANENVVQDEEDLGLGREREHERNEASGSDESGHTLQTGMVVKDVRLSRWKEKVLTHKMGDDLVIQLKRLPESQRKENLAEFRHFYQRKANTGWTTEASTQVFACSKNVFGQQSDKTIVTHPGRLSFT</sequence>
<comment type="caution">
    <text evidence="3">The sequence shown here is derived from an EMBL/GenBank/DDBJ whole genome shotgun (WGS) entry which is preliminary data.</text>
</comment>
<name>A0AAD7SYM0_9TELE</name>
<dbReference type="Pfam" id="PF14973">
    <property type="entry name" value="TINF2_N"/>
    <property type="match status" value="1"/>
</dbReference>
<dbReference type="AlphaFoldDB" id="A0AAD7SYM0"/>
<dbReference type="Proteomes" id="UP001221898">
    <property type="component" value="Unassembled WGS sequence"/>
</dbReference>
<dbReference type="InterPro" id="IPR039098">
    <property type="entry name" value="TINF2"/>
</dbReference>
<reference evidence="3" key="1">
    <citation type="journal article" date="2023" name="Science">
        <title>Genome structures resolve the early diversification of teleost fishes.</title>
        <authorList>
            <person name="Parey E."/>
            <person name="Louis A."/>
            <person name="Montfort J."/>
            <person name="Bouchez O."/>
            <person name="Roques C."/>
            <person name="Iampietro C."/>
            <person name="Lluch J."/>
            <person name="Castinel A."/>
            <person name="Donnadieu C."/>
            <person name="Desvignes T."/>
            <person name="Floi Bucao C."/>
            <person name="Jouanno E."/>
            <person name="Wen M."/>
            <person name="Mejri S."/>
            <person name="Dirks R."/>
            <person name="Jansen H."/>
            <person name="Henkel C."/>
            <person name="Chen W.J."/>
            <person name="Zahm M."/>
            <person name="Cabau C."/>
            <person name="Klopp C."/>
            <person name="Thompson A.W."/>
            <person name="Robinson-Rechavi M."/>
            <person name="Braasch I."/>
            <person name="Lecointre G."/>
            <person name="Bobe J."/>
            <person name="Postlethwait J.H."/>
            <person name="Berthelot C."/>
            <person name="Roest Crollius H."/>
            <person name="Guiguen Y."/>
        </authorList>
    </citation>
    <scope>NUCLEOTIDE SEQUENCE</scope>
    <source>
        <strain evidence="3">NC1722</strain>
    </source>
</reference>
<proteinExistence type="predicted"/>
<dbReference type="GO" id="GO:0042162">
    <property type="term" value="F:telomeric DNA binding"/>
    <property type="evidence" value="ECO:0007669"/>
    <property type="project" value="TreeGrafter"/>
</dbReference>
<evidence type="ECO:0000256" key="1">
    <source>
        <dbReference type="SAM" id="MobiDB-lite"/>
    </source>
</evidence>
<accession>A0AAD7SYM0</accession>
<feature type="region of interest" description="Disordered" evidence="1">
    <location>
        <begin position="314"/>
        <end position="396"/>
    </location>
</feature>
<feature type="compositionally biased region" description="Basic and acidic residues" evidence="1">
    <location>
        <begin position="373"/>
        <end position="384"/>
    </location>
</feature>
<protein>
    <recommendedName>
        <fullName evidence="2">TERF1-interacting nuclear factor 2 N-terminal domain-containing protein</fullName>
    </recommendedName>
</protein>